<keyword evidence="3" id="KW-1185">Reference proteome</keyword>
<evidence type="ECO:0000313" key="3">
    <source>
        <dbReference type="Proteomes" id="UP000664835"/>
    </source>
</evidence>
<proteinExistence type="predicted"/>
<dbReference type="InterPro" id="IPR036514">
    <property type="entry name" value="SGNH_hydro_sf"/>
</dbReference>
<feature type="domain" description="SGNH hydrolase-type esterase" evidence="1">
    <location>
        <begin position="38"/>
        <end position="191"/>
    </location>
</feature>
<dbReference type="Pfam" id="PF13472">
    <property type="entry name" value="Lipase_GDSL_2"/>
    <property type="match status" value="1"/>
</dbReference>
<dbReference type="PANTHER" id="PTHR30383">
    <property type="entry name" value="THIOESTERASE 1/PROTEASE 1/LYSOPHOSPHOLIPASE L1"/>
    <property type="match status" value="1"/>
</dbReference>
<protein>
    <submittedName>
        <fullName evidence="2">Arylesterase</fullName>
    </submittedName>
</protein>
<accession>A0ABS3Q394</accession>
<dbReference type="InterPro" id="IPR051532">
    <property type="entry name" value="Ester_Hydrolysis_Enzymes"/>
</dbReference>
<dbReference type="InterPro" id="IPR013830">
    <property type="entry name" value="SGNH_hydro"/>
</dbReference>
<gene>
    <name evidence="2" type="ORF">J3998_04365</name>
</gene>
<comment type="caution">
    <text evidence="2">The sequence shown here is derived from an EMBL/GenBank/DDBJ whole genome shotgun (WGS) entry which is preliminary data.</text>
</comment>
<evidence type="ECO:0000259" key="1">
    <source>
        <dbReference type="Pfam" id="PF13472"/>
    </source>
</evidence>
<dbReference type="Proteomes" id="UP000664835">
    <property type="component" value="Unassembled WGS sequence"/>
</dbReference>
<dbReference type="PANTHER" id="PTHR30383:SF24">
    <property type="entry name" value="THIOESTERASE 1_PROTEASE 1_LYSOPHOSPHOLIPASE L1"/>
    <property type="match status" value="1"/>
</dbReference>
<evidence type="ECO:0000313" key="2">
    <source>
        <dbReference type="EMBL" id="MBO1926801.1"/>
    </source>
</evidence>
<dbReference type="PROSITE" id="PS01098">
    <property type="entry name" value="LIPASE_GDSL_SER"/>
    <property type="match status" value="1"/>
</dbReference>
<sequence>MHLTKLVRFLPIILTIFYLQGCSQAEHTKLPDDAVILAFGDSLTAGYGVSKQQDYPAVLAELTQRKVINAGVSGEKTADGLLRLQKLLQKTEQRIDLVVLLEGGNDILRNKPYSQTKSNLAAMIELLQAKNIQILLVGVPEKKLFSDSAPFYKELAEQYQIPLENEIVSDIMVRASLKSDYVHFNQQGYRVLAEAIQQKLVDSGALQD</sequence>
<dbReference type="Gene3D" id="3.40.50.1110">
    <property type="entry name" value="SGNH hydrolase"/>
    <property type="match status" value="1"/>
</dbReference>
<reference evidence="2 3" key="1">
    <citation type="submission" date="2021-03" db="EMBL/GenBank/DDBJ databases">
        <title>Thiomicrorhabdus sp.nov.,novel sulfur-oxidizing bacteria isolated from coastal sediment.</title>
        <authorList>
            <person name="Liu X."/>
        </authorList>
    </citation>
    <scope>NUCLEOTIDE SEQUENCE [LARGE SCALE GENOMIC DNA]</scope>
    <source>
        <strain evidence="2 3">6S2-11</strain>
    </source>
</reference>
<dbReference type="EMBL" id="JAGETV010000005">
    <property type="protein sequence ID" value="MBO1926801.1"/>
    <property type="molecule type" value="Genomic_DNA"/>
</dbReference>
<organism evidence="2 3">
    <name type="scientific">Thiomicrorhabdus marina</name>
    <dbReference type="NCBI Taxonomy" id="2818442"/>
    <lineage>
        <taxon>Bacteria</taxon>
        <taxon>Pseudomonadati</taxon>
        <taxon>Pseudomonadota</taxon>
        <taxon>Gammaproteobacteria</taxon>
        <taxon>Thiotrichales</taxon>
        <taxon>Piscirickettsiaceae</taxon>
        <taxon>Thiomicrorhabdus</taxon>
    </lineage>
</organism>
<dbReference type="InterPro" id="IPR008265">
    <property type="entry name" value="Lipase_GDSL_AS"/>
</dbReference>
<dbReference type="SUPFAM" id="SSF52266">
    <property type="entry name" value="SGNH hydrolase"/>
    <property type="match status" value="1"/>
</dbReference>
<name>A0ABS3Q394_9GAMM</name>
<dbReference type="RefSeq" id="WP_208148247.1">
    <property type="nucleotide sequence ID" value="NZ_JAGETV010000005.1"/>
</dbReference>